<keyword evidence="3" id="KW-0697">Rotamase</keyword>
<organism evidence="6 7">
    <name type="scientific">Haematococcus lacustris</name>
    <name type="common">Green alga</name>
    <name type="synonym">Haematococcus pluvialis</name>
    <dbReference type="NCBI Taxonomy" id="44745"/>
    <lineage>
        <taxon>Eukaryota</taxon>
        <taxon>Viridiplantae</taxon>
        <taxon>Chlorophyta</taxon>
        <taxon>core chlorophytes</taxon>
        <taxon>Chlorophyceae</taxon>
        <taxon>CS clade</taxon>
        <taxon>Chlamydomonadales</taxon>
        <taxon>Haematococcaceae</taxon>
        <taxon>Haematococcus</taxon>
    </lineage>
</organism>
<dbReference type="EC" id="5.2.1.8" evidence="2"/>
<evidence type="ECO:0000313" key="7">
    <source>
        <dbReference type="Proteomes" id="UP000485058"/>
    </source>
</evidence>
<dbReference type="SUPFAM" id="SSF48452">
    <property type="entry name" value="TPR-like"/>
    <property type="match status" value="1"/>
</dbReference>
<evidence type="ECO:0000256" key="5">
    <source>
        <dbReference type="PROSITE-ProRule" id="PRU00339"/>
    </source>
</evidence>
<name>A0A699ZXB0_HAELA</name>
<comment type="caution">
    <text evidence="6">The sequence shown here is derived from an EMBL/GenBank/DDBJ whole genome shotgun (WGS) entry which is preliminary data.</text>
</comment>
<accession>A0A699ZXB0</accession>
<dbReference type="PANTHER" id="PTHR46512">
    <property type="entry name" value="PEPTIDYLPROLYL ISOMERASE"/>
    <property type="match status" value="1"/>
</dbReference>
<dbReference type="InterPro" id="IPR011990">
    <property type="entry name" value="TPR-like_helical_dom_sf"/>
</dbReference>
<dbReference type="Gene3D" id="1.25.40.10">
    <property type="entry name" value="Tetratricopeptide repeat domain"/>
    <property type="match status" value="1"/>
</dbReference>
<feature type="non-terminal residue" evidence="6">
    <location>
        <position position="1"/>
    </location>
</feature>
<dbReference type="PANTHER" id="PTHR46512:SF9">
    <property type="entry name" value="PEPTIDYLPROLYL ISOMERASE"/>
    <property type="match status" value="1"/>
</dbReference>
<comment type="catalytic activity">
    <reaction evidence="1">
        <text>[protein]-peptidylproline (omega=180) = [protein]-peptidylproline (omega=0)</text>
        <dbReference type="Rhea" id="RHEA:16237"/>
        <dbReference type="Rhea" id="RHEA-COMP:10747"/>
        <dbReference type="Rhea" id="RHEA-COMP:10748"/>
        <dbReference type="ChEBI" id="CHEBI:83833"/>
        <dbReference type="ChEBI" id="CHEBI:83834"/>
        <dbReference type="EC" id="5.2.1.8"/>
    </reaction>
</comment>
<dbReference type="GO" id="GO:0003755">
    <property type="term" value="F:peptidyl-prolyl cis-trans isomerase activity"/>
    <property type="evidence" value="ECO:0007669"/>
    <property type="project" value="UniProtKB-EC"/>
</dbReference>
<dbReference type="PROSITE" id="PS50005">
    <property type="entry name" value="TPR"/>
    <property type="match status" value="1"/>
</dbReference>
<gene>
    <name evidence="6" type="ORF">HaLaN_17751</name>
</gene>
<evidence type="ECO:0000256" key="4">
    <source>
        <dbReference type="ARBA" id="ARBA00023235"/>
    </source>
</evidence>
<proteinExistence type="predicted"/>
<dbReference type="EMBL" id="BLLF01001665">
    <property type="protein sequence ID" value="GFH20602.1"/>
    <property type="molecule type" value="Genomic_DNA"/>
</dbReference>
<keyword evidence="5" id="KW-0802">TPR repeat</keyword>
<dbReference type="Proteomes" id="UP000485058">
    <property type="component" value="Unassembled WGS sequence"/>
</dbReference>
<evidence type="ECO:0000256" key="3">
    <source>
        <dbReference type="ARBA" id="ARBA00023110"/>
    </source>
</evidence>
<keyword evidence="4 6" id="KW-0413">Isomerase</keyword>
<feature type="repeat" description="TPR" evidence="5">
    <location>
        <begin position="21"/>
        <end position="54"/>
    </location>
</feature>
<keyword evidence="7" id="KW-1185">Reference proteome</keyword>
<reference evidence="6 7" key="1">
    <citation type="submission" date="2020-02" db="EMBL/GenBank/DDBJ databases">
        <title>Draft genome sequence of Haematococcus lacustris strain NIES-144.</title>
        <authorList>
            <person name="Morimoto D."/>
            <person name="Nakagawa S."/>
            <person name="Yoshida T."/>
            <person name="Sawayama S."/>
        </authorList>
    </citation>
    <scope>NUCLEOTIDE SEQUENCE [LARGE SCALE GENOMIC DNA]</scope>
    <source>
        <strain evidence="6 7">NIES-144</strain>
    </source>
</reference>
<dbReference type="AlphaFoldDB" id="A0A699ZXB0"/>
<dbReference type="InterPro" id="IPR019734">
    <property type="entry name" value="TPR_rpt"/>
</dbReference>
<evidence type="ECO:0000256" key="2">
    <source>
        <dbReference type="ARBA" id="ARBA00013194"/>
    </source>
</evidence>
<feature type="non-terminal residue" evidence="6">
    <location>
        <position position="65"/>
    </location>
</feature>
<sequence>QSWAAAAKEASRVLEQDSFNVKALYRRAQAYIGTADFAEAEADVKKGLSAEPGNADLAALLKKLK</sequence>
<protein>
    <recommendedName>
        <fullName evidence="2">peptidylprolyl isomerase</fullName>
        <ecNumber evidence="2">5.2.1.8</ecNumber>
    </recommendedName>
</protein>
<evidence type="ECO:0000313" key="6">
    <source>
        <dbReference type="EMBL" id="GFH20602.1"/>
    </source>
</evidence>
<dbReference type="InterPro" id="IPR050754">
    <property type="entry name" value="FKBP4/5/8-like"/>
</dbReference>
<evidence type="ECO:0000256" key="1">
    <source>
        <dbReference type="ARBA" id="ARBA00000971"/>
    </source>
</evidence>
<dbReference type="Pfam" id="PF14559">
    <property type="entry name" value="TPR_19"/>
    <property type="match status" value="1"/>
</dbReference>